<comment type="caution">
    <text evidence="2">The sequence shown here is derived from an EMBL/GenBank/DDBJ whole genome shotgun (WGS) entry which is preliminary data.</text>
</comment>
<sequence>DDNDDNQQQSQQQQYQQRIDGDYETDDINKSKLLMWGLTK</sequence>
<reference evidence="2" key="1">
    <citation type="submission" date="2021-02" db="EMBL/GenBank/DDBJ databases">
        <authorList>
            <person name="Nowell W R."/>
        </authorList>
    </citation>
    <scope>NUCLEOTIDE SEQUENCE</scope>
</reference>
<protein>
    <submittedName>
        <fullName evidence="2">Uncharacterized protein</fullName>
    </submittedName>
</protein>
<dbReference type="Proteomes" id="UP000663848">
    <property type="component" value="Unassembled WGS sequence"/>
</dbReference>
<proteinExistence type="predicted"/>
<evidence type="ECO:0000313" key="2">
    <source>
        <dbReference type="EMBL" id="CAF5155638.1"/>
    </source>
</evidence>
<gene>
    <name evidence="2" type="ORF">QYT958_LOCUS48888</name>
</gene>
<dbReference type="EMBL" id="CAJOBR010104709">
    <property type="protein sequence ID" value="CAF5155638.1"/>
    <property type="molecule type" value="Genomic_DNA"/>
</dbReference>
<feature type="non-terminal residue" evidence="2">
    <location>
        <position position="1"/>
    </location>
</feature>
<organism evidence="2 3">
    <name type="scientific">Rotaria socialis</name>
    <dbReference type="NCBI Taxonomy" id="392032"/>
    <lineage>
        <taxon>Eukaryota</taxon>
        <taxon>Metazoa</taxon>
        <taxon>Spiralia</taxon>
        <taxon>Gnathifera</taxon>
        <taxon>Rotifera</taxon>
        <taxon>Eurotatoria</taxon>
        <taxon>Bdelloidea</taxon>
        <taxon>Philodinida</taxon>
        <taxon>Philodinidae</taxon>
        <taxon>Rotaria</taxon>
    </lineage>
</organism>
<name>A0A822GQ86_9BILA</name>
<accession>A0A822GQ86</accession>
<feature type="compositionally biased region" description="Low complexity" evidence="1">
    <location>
        <begin position="1"/>
        <end position="17"/>
    </location>
</feature>
<feature type="region of interest" description="Disordered" evidence="1">
    <location>
        <begin position="1"/>
        <end position="27"/>
    </location>
</feature>
<dbReference type="AlphaFoldDB" id="A0A822GQ86"/>
<evidence type="ECO:0000256" key="1">
    <source>
        <dbReference type="SAM" id="MobiDB-lite"/>
    </source>
</evidence>
<evidence type="ECO:0000313" key="3">
    <source>
        <dbReference type="Proteomes" id="UP000663848"/>
    </source>
</evidence>